<comment type="caution">
    <text evidence="11">The sequence shown here is derived from an EMBL/GenBank/DDBJ whole genome shotgun (WGS) entry which is preliminary data.</text>
</comment>
<dbReference type="GO" id="GO:0000781">
    <property type="term" value="C:chromosome, telomeric region"/>
    <property type="evidence" value="ECO:0007669"/>
    <property type="project" value="GOC"/>
</dbReference>
<dbReference type="InterPro" id="IPR017380">
    <property type="entry name" value="Hist_AcTrfase_B-typ_cat-su"/>
</dbReference>
<dbReference type="Pfam" id="PF10394">
    <property type="entry name" value="Hat1_N"/>
    <property type="match status" value="1"/>
</dbReference>
<dbReference type="Gene3D" id="3.90.360.10">
    <property type="entry name" value="Histone acetyl transferase 1 (HAT1), N-terminal domain"/>
    <property type="match status" value="1"/>
</dbReference>
<evidence type="ECO:0000313" key="12">
    <source>
        <dbReference type="Proteomes" id="UP000616769"/>
    </source>
</evidence>
<sequence>MSYQFFGENENIFGYKDLIIKVYYSCAQLNIYLGLNYQHRLNKQQTGGIEPDDVLRTISNLYETKVCYNLEEFSRNLSIEKSFIPYGECLKEFVVEHHKKDSQSVQRSFGIYKADNSVPGFVAYHERMQTFLLWFIEAVSFIEIDDNRWDFFVIYEKIPDNETNSTLNCQYCFVGYTTVYRYYAYPQNIRPRISQFLILPPFQRLGLGSKLLETVYENYNQKSVLDITVEGPSDEFQAMRDVVDCKLCMGLSSFCIENLKSGWSSEMAEEAKLKFKLNSKQSRRIYEILKLKITNLHDSEDYLKYRLAIKQRLNAPYVKQINDIEKLRKRKAISEANYALLLKTNQIPREYRIKNLNKQYEDIEREYLQIIEKLNK</sequence>
<dbReference type="AlphaFoldDB" id="A0A132AEM7"/>
<reference evidence="11 12" key="1">
    <citation type="journal article" date="2015" name="Parasit. Vectors">
        <title>Draft genome of the scabies mite.</title>
        <authorList>
            <person name="Rider S.D.Jr."/>
            <person name="Morgan M.S."/>
            <person name="Arlian L.G."/>
        </authorList>
    </citation>
    <scope>NUCLEOTIDE SEQUENCE [LARGE SCALE GENOMIC DNA]</scope>
    <source>
        <strain evidence="11">Arlian Lab</strain>
    </source>
</reference>
<dbReference type="OrthoDB" id="10253098at2759"/>
<comment type="catalytic activity">
    <reaction evidence="8">
        <text>L-lysyl-[protein] + acetyl-CoA = N(6)-acetyl-L-lysyl-[protein] + CoA + H(+)</text>
        <dbReference type="Rhea" id="RHEA:45948"/>
        <dbReference type="Rhea" id="RHEA-COMP:9752"/>
        <dbReference type="Rhea" id="RHEA-COMP:10731"/>
        <dbReference type="ChEBI" id="CHEBI:15378"/>
        <dbReference type="ChEBI" id="CHEBI:29969"/>
        <dbReference type="ChEBI" id="CHEBI:57287"/>
        <dbReference type="ChEBI" id="CHEBI:57288"/>
        <dbReference type="ChEBI" id="CHEBI:61930"/>
        <dbReference type="EC" id="2.3.1.48"/>
    </reaction>
</comment>
<evidence type="ECO:0000256" key="7">
    <source>
        <dbReference type="ARBA" id="ARBA00023315"/>
    </source>
</evidence>
<comment type="subcellular location">
    <subcellularLocation>
        <location evidence="1">Nucleus</location>
    </subcellularLocation>
</comment>
<dbReference type="Gene3D" id="3.40.630.30">
    <property type="match status" value="1"/>
</dbReference>
<evidence type="ECO:0000256" key="4">
    <source>
        <dbReference type="ARBA" id="ARBA00021268"/>
    </source>
</evidence>
<evidence type="ECO:0000256" key="6">
    <source>
        <dbReference type="ARBA" id="ARBA00023242"/>
    </source>
</evidence>
<keyword evidence="5" id="KW-0808">Transferase</keyword>
<dbReference type="InterPro" id="IPR016181">
    <property type="entry name" value="Acyl_CoA_acyltransferase"/>
</dbReference>
<keyword evidence="6" id="KW-0539">Nucleus</keyword>
<evidence type="ECO:0000256" key="5">
    <source>
        <dbReference type="ARBA" id="ARBA00022679"/>
    </source>
</evidence>
<name>A0A132AEM7_SARSC</name>
<dbReference type="EMBL" id="JXLN01012817">
    <property type="protein sequence ID" value="KPM08880.1"/>
    <property type="molecule type" value="Genomic_DNA"/>
</dbReference>
<evidence type="ECO:0000259" key="9">
    <source>
        <dbReference type="Pfam" id="PF10394"/>
    </source>
</evidence>
<proteinExistence type="inferred from homology"/>
<dbReference type="InterPro" id="IPR037113">
    <property type="entry name" value="Hat1_N_sf"/>
</dbReference>
<keyword evidence="7" id="KW-0012">Acyltransferase</keyword>
<organism evidence="11 12">
    <name type="scientific">Sarcoptes scabiei</name>
    <name type="common">Itch mite</name>
    <name type="synonym">Acarus scabiei</name>
    <dbReference type="NCBI Taxonomy" id="52283"/>
    <lineage>
        <taxon>Eukaryota</taxon>
        <taxon>Metazoa</taxon>
        <taxon>Ecdysozoa</taxon>
        <taxon>Arthropoda</taxon>
        <taxon>Chelicerata</taxon>
        <taxon>Arachnida</taxon>
        <taxon>Acari</taxon>
        <taxon>Acariformes</taxon>
        <taxon>Sarcoptiformes</taxon>
        <taxon>Astigmata</taxon>
        <taxon>Psoroptidia</taxon>
        <taxon>Sarcoptoidea</taxon>
        <taxon>Sarcoptidae</taxon>
        <taxon>Sarcoptinae</taxon>
        <taxon>Sarcoptes</taxon>
    </lineage>
</organism>
<dbReference type="GO" id="GO:0031509">
    <property type="term" value="P:subtelomeric heterochromatin formation"/>
    <property type="evidence" value="ECO:0007669"/>
    <property type="project" value="InterPro"/>
</dbReference>
<dbReference type="GO" id="GO:0042393">
    <property type="term" value="F:histone binding"/>
    <property type="evidence" value="ECO:0007669"/>
    <property type="project" value="InterPro"/>
</dbReference>
<evidence type="ECO:0000259" key="10">
    <source>
        <dbReference type="Pfam" id="PF21183"/>
    </source>
</evidence>
<dbReference type="EC" id="2.3.1.48" evidence="3"/>
<dbReference type="GO" id="GO:0004402">
    <property type="term" value="F:histone acetyltransferase activity"/>
    <property type="evidence" value="ECO:0007669"/>
    <property type="project" value="InterPro"/>
</dbReference>
<dbReference type="Gene3D" id="1.10.10.390">
    <property type="match status" value="1"/>
</dbReference>
<dbReference type="CDD" id="cd04301">
    <property type="entry name" value="NAT_SF"/>
    <property type="match status" value="1"/>
</dbReference>
<gene>
    <name evidence="11" type="ORF">QR98_0074050</name>
</gene>
<evidence type="ECO:0000256" key="2">
    <source>
        <dbReference type="ARBA" id="ARBA00010543"/>
    </source>
</evidence>
<dbReference type="InterPro" id="IPR048776">
    <property type="entry name" value="HAT1_C"/>
</dbReference>
<evidence type="ECO:0000256" key="1">
    <source>
        <dbReference type="ARBA" id="ARBA00004123"/>
    </source>
</evidence>
<dbReference type="Proteomes" id="UP000616769">
    <property type="component" value="Unassembled WGS sequence"/>
</dbReference>
<feature type="domain" description="Histone acetyl transferase HAT1 N-terminal" evidence="9">
    <location>
        <begin position="1"/>
        <end position="137"/>
    </location>
</feature>
<feature type="domain" description="Histone acetyltransferase type B catalytic subunit C-terminal" evidence="10">
    <location>
        <begin position="240"/>
        <end position="291"/>
    </location>
</feature>
<evidence type="ECO:0000256" key="3">
    <source>
        <dbReference type="ARBA" id="ARBA00013184"/>
    </source>
</evidence>
<dbReference type="PANTHER" id="PTHR12046">
    <property type="entry name" value="HISTONE ACETYLTRANSFERASE TYPE B CATALYTIC SUBUNIT"/>
    <property type="match status" value="1"/>
</dbReference>
<accession>A0A132AEM7</accession>
<protein>
    <recommendedName>
        <fullName evidence="4">Histone acetyltransferase type B catalytic subunit</fullName>
        <ecNumber evidence="3">2.3.1.48</ecNumber>
    </recommendedName>
</protein>
<comment type="similarity">
    <text evidence="2">Belongs to the HAT1 family.</text>
</comment>
<dbReference type="Pfam" id="PF21183">
    <property type="entry name" value="HAT1_C"/>
    <property type="match status" value="1"/>
</dbReference>
<dbReference type="InterPro" id="IPR013523">
    <property type="entry name" value="Hist_AcTrfase_HAT1_C"/>
</dbReference>
<dbReference type="VEuPathDB" id="VectorBase:SSCA006737"/>
<dbReference type="SUPFAM" id="SSF55729">
    <property type="entry name" value="Acyl-CoA N-acyltransferases (Nat)"/>
    <property type="match status" value="1"/>
</dbReference>
<evidence type="ECO:0000256" key="8">
    <source>
        <dbReference type="ARBA" id="ARBA00048017"/>
    </source>
</evidence>
<evidence type="ECO:0000313" key="11">
    <source>
        <dbReference type="EMBL" id="KPM08880.1"/>
    </source>
</evidence>
<dbReference type="GO" id="GO:0005634">
    <property type="term" value="C:nucleus"/>
    <property type="evidence" value="ECO:0007669"/>
    <property type="project" value="UniProtKB-SubCell"/>
</dbReference>
<dbReference type="InterPro" id="IPR019467">
    <property type="entry name" value="Hat1_N"/>
</dbReference>